<dbReference type="Proteomes" id="UP001626550">
    <property type="component" value="Unassembled WGS sequence"/>
</dbReference>
<dbReference type="AlphaFoldDB" id="A0ABD2QI98"/>
<dbReference type="InterPro" id="IPR013783">
    <property type="entry name" value="Ig-like_fold"/>
</dbReference>
<dbReference type="EMBL" id="JBJKFK010000152">
    <property type="protein sequence ID" value="KAL3319260.1"/>
    <property type="molecule type" value="Genomic_DNA"/>
</dbReference>
<dbReference type="CDD" id="cd00063">
    <property type="entry name" value="FN3"/>
    <property type="match status" value="2"/>
</dbReference>
<dbReference type="InterPro" id="IPR036116">
    <property type="entry name" value="FN3_sf"/>
</dbReference>
<proteinExistence type="predicted"/>
<feature type="domain" description="Fibronectin type-III" evidence="1">
    <location>
        <begin position="11"/>
        <end position="123"/>
    </location>
</feature>
<evidence type="ECO:0000259" key="1">
    <source>
        <dbReference type="PROSITE" id="PS50853"/>
    </source>
</evidence>
<organism evidence="2 3">
    <name type="scientific">Cichlidogyrus casuarinus</name>
    <dbReference type="NCBI Taxonomy" id="1844966"/>
    <lineage>
        <taxon>Eukaryota</taxon>
        <taxon>Metazoa</taxon>
        <taxon>Spiralia</taxon>
        <taxon>Lophotrochozoa</taxon>
        <taxon>Platyhelminthes</taxon>
        <taxon>Monogenea</taxon>
        <taxon>Monopisthocotylea</taxon>
        <taxon>Dactylogyridea</taxon>
        <taxon>Ancyrocephalidae</taxon>
        <taxon>Cichlidogyrus</taxon>
    </lineage>
</organism>
<keyword evidence="3" id="KW-1185">Reference proteome</keyword>
<gene>
    <name evidence="2" type="primary">FNDC3B_1</name>
    <name evidence="2" type="ORF">Ciccas_002067</name>
</gene>
<dbReference type="InterPro" id="IPR003961">
    <property type="entry name" value="FN3_dom"/>
</dbReference>
<accession>A0ABD2QI98</accession>
<dbReference type="PROSITE" id="PS50853">
    <property type="entry name" value="FN3"/>
    <property type="match status" value="1"/>
</dbReference>
<evidence type="ECO:0000313" key="2">
    <source>
        <dbReference type="EMBL" id="KAL3319260.1"/>
    </source>
</evidence>
<name>A0ABD2QI98_9PLAT</name>
<dbReference type="SUPFAM" id="SSF49265">
    <property type="entry name" value="Fibronectin type III"/>
    <property type="match status" value="1"/>
</dbReference>
<reference evidence="2 3" key="1">
    <citation type="submission" date="2024-11" db="EMBL/GenBank/DDBJ databases">
        <title>Adaptive evolution of stress response genes in parasites aligns with host niche diversity.</title>
        <authorList>
            <person name="Hahn C."/>
            <person name="Resl P."/>
        </authorList>
    </citation>
    <scope>NUCLEOTIDE SEQUENCE [LARGE SCALE GENOMIC DNA]</scope>
    <source>
        <strain evidence="2">EGGRZ-B1_66</strain>
        <tissue evidence="2">Body</tissue>
    </source>
</reference>
<comment type="caution">
    <text evidence="2">The sequence shown here is derived from an EMBL/GenBank/DDBJ whole genome shotgun (WGS) entry which is preliminary data.</text>
</comment>
<sequence length="265" mass="29178">MRASASPPSRPSTAPRCRAKNIGQITVSWDDVERNNGASVFEYRLEWAHVPSPEPCSPISTRQHTRESEDHFEFNLLYAGPQLSHDLFHVPPACSFRFRVCAINAAGMSEWSPLGKYVTAPASPAAPDRLGYVLSPLSPSCGGACCSAKTAPSSSDPITVHEALFKWAKPLSNGSPITAYRIELTRLSQDTEQHTSTKSRSATNIGDQVETFEISAADADSIHEQNSSDRHFLCHFLDHLSALTIYKLVGLPFNKLFQYSDRSVR</sequence>
<protein>
    <submittedName>
        <fullName evidence="2">Fibronectin type III domain-containing protein 3B</fullName>
    </submittedName>
</protein>
<dbReference type="Gene3D" id="2.60.40.10">
    <property type="entry name" value="Immunoglobulins"/>
    <property type="match status" value="2"/>
</dbReference>
<evidence type="ECO:0000313" key="3">
    <source>
        <dbReference type="Proteomes" id="UP001626550"/>
    </source>
</evidence>